<feature type="compositionally biased region" description="Acidic residues" evidence="1">
    <location>
        <begin position="414"/>
        <end position="435"/>
    </location>
</feature>
<name>A0A9P4RBE4_9PLEO</name>
<gene>
    <name evidence="2" type="ORF">EJ04DRAFT_547916</name>
</gene>
<feature type="compositionally biased region" description="Pro residues" evidence="1">
    <location>
        <begin position="662"/>
        <end position="675"/>
    </location>
</feature>
<feature type="region of interest" description="Disordered" evidence="1">
    <location>
        <begin position="461"/>
        <end position="497"/>
    </location>
</feature>
<feature type="compositionally biased region" description="Pro residues" evidence="1">
    <location>
        <begin position="754"/>
        <end position="766"/>
    </location>
</feature>
<evidence type="ECO:0000313" key="3">
    <source>
        <dbReference type="Proteomes" id="UP000799444"/>
    </source>
</evidence>
<accession>A0A9P4RBE4</accession>
<feature type="compositionally biased region" description="Low complexity" evidence="1">
    <location>
        <begin position="720"/>
        <end position="735"/>
    </location>
</feature>
<feature type="compositionally biased region" description="Polar residues" evidence="1">
    <location>
        <begin position="120"/>
        <end position="130"/>
    </location>
</feature>
<feature type="compositionally biased region" description="Basic and acidic residues" evidence="1">
    <location>
        <begin position="477"/>
        <end position="497"/>
    </location>
</feature>
<feature type="region of interest" description="Disordered" evidence="1">
    <location>
        <begin position="110"/>
        <end position="148"/>
    </location>
</feature>
<dbReference type="EMBL" id="ML996098">
    <property type="protein sequence ID" value="KAF2740920.1"/>
    <property type="molecule type" value="Genomic_DNA"/>
</dbReference>
<comment type="caution">
    <text evidence="2">The sequence shown here is derived from an EMBL/GenBank/DDBJ whole genome shotgun (WGS) entry which is preliminary data.</text>
</comment>
<protein>
    <submittedName>
        <fullName evidence="2">Uncharacterized protein</fullName>
    </submittedName>
</protein>
<reference evidence="2" key="1">
    <citation type="journal article" date="2020" name="Stud. Mycol.">
        <title>101 Dothideomycetes genomes: a test case for predicting lifestyles and emergence of pathogens.</title>
        <authorList>
            <person name="Haridas S."/>
            <person name="Albert R."/>
            <person name="Binder M."/>
            <person name="Bloem J."/>
            <person name="Labutti K."/>
            <person name="Salamov A."/>
            <person name="Andreopoulos B."/>
            <person name="Baker S."/>
            <person name="Barry K."/>
            <person name="Bills G."/>
            <person name="Bluhm B."/>
            <person name="Cannon C."/>
            <person name="Castanera R."/>
            <person name="Culley D."/>
            <person name="Daum C."/>
            <person name="Ezra D."/>
            <person name="Gonzalez J."/>
            <person name="Henrissat B."/>
            <person name="Kuo A."/>
            <person name="Liang C."/>
            <person name="Lipzen A."/>
            <person name="Lutzoni F."/>
            <person name="Magnuson J."/>
            <person name="Mondo S."/>
            <person name="Nolan M."/>
            <person name="Ohm R."/>
            <person name="Pangilinan J."/>
            <person name="Park H.-J."/>
            <person name="Ramirez L."/>
            <person name="Alfaro M."/>
            <person name="Sun H."/>
            <person name="Tritt A."/>
            <person name="Yoshinaga Y."/>
            <person name="Zwiers L.-H."/>
            <person name="Turgeon B."/>
            <person name="Goodwin S."/>
            <person name="Spatafora J."/>
            <person name="Crous P."/>
            <person name="Grigoriev I."/>
        </authorList>
    </citation>
    <scope>NUCLEOTIDE SEQUENCE</scope>
    <source>
        <strain evidence="2">CBS 125425</strain>
    </source>
</reference>
<evidence type="ECO:0000313" key="2">
    <source>
        <dbReference type="EMBL" id="KAF2740920.1"/>
    </source>
</evidence>
<feature type="region of interest" description="Disordered" evidence="1">
    <location>
        <begin position="1"/>
        <end position="36"/>
    </location>
</feature>
<keyword evidence="3" id="KW-1185">Reference proteome</keyword>
<feature type="region of interest" description="Disordered" evidence="1">
    <location>
        <begin position="656"/>
        <end position="821"/>
    </location>
</feature>
<sequence>MCNAQSTSAPPTRHACSLGVSRSPAEEKRPKKGPGFQVKRHAARFLAHLLPLPCLVKRSGRLEEELGNLRNTDENLNYDEFKDVIPDESFSIEQRWLWYNHIPRPTDYRTVSLPNGYKPATTSRLPSTIQRSPSSRSPARDSSPRSLARDPVTITEINSLSFCTLVPLSVLDASPISRPSLCQTICSNFFCSIKELQPLASVLQMARDAHHSWCDPCSLSETLPAEALHELVLRMYKGIVRCKNCIADMRIVRNRGEKLAATDAGNAGEQANMSWIGSRWFNSWDDVDRELQQRGFRNLDALSWHLVELRGHLSNFVRRVKNSIRNNVRMRRETQVRGKSGEGSGEFGSSFDGRNGEKDLPQEEENVEEHMEETVEENLEEDVEEAVEEGVEEGVKEGVEEGVKEDVEEVVDKDVEEVREEDTEEAVDEDEEEEAATAVRYSPTRTPAVFESEVCRGKRPAATIPCDTEELPSGSQSEKEIDGMMRPTTRQEKGRARLPEAWFNHYSDTSSIELEGKSNDVVGRQRIDSVIAGFVEFLGEDESAQDAQLEGKTADEKLDPDGCLDLLKESQPEACNSLSPLDERRGEQPIPGTTTTISNHLPDKCTTLPSPILDPIPTRVQVEHGGKCSATDLRASAQSLPSRSIQPETVATCVSAIEKPQPRPQPSSIPVPAYPEPEKARRTRAESDHKHSPSFIPKAHTSSIPVRIQPAPDTTRHSSPRPSSSKPSLPRPFSRALNRVSHTFSTLRHTTHSPPSPPSSPAPSSPPLITRPATPHPHGKAPHSTFPPVPPRLQPRSPTHRPPPNLSHPSPTASTAPLRRTSDITMLFGEWKDLADQNARLGVGVRERERENGSLGRMVGRDAVRGAGVARVGVGRTVRSEDVPSIRGLREVWPGEEYGDEDEGGARAVKDV</sequence>
<evidence type="ECO:0000256" key="1">
    <source>
        <dbReference type="SAM" id="MobiDB-lite"/>
    </source>
</evidence>
<feature type="region of interest" description="Disordered" evidence="1">
    <location>
        <begin position="574"/>
        <end position="603"/>
    </location>
</feature>
<dbReference type="Proteomes" id="UP000799444">
    <property type="component" value="Unassembled WGS sequence"/>
</dbReference>
<dbReference type="AlphaFoldDB" id="A0A9P4RBE4"/>
<feature type="compositionally biased region" description="Polar residues" evidence="1">
    <location>
        <begin position="1"/>
        <end position="10"/>
    </location>
</feature>
<feature type="region of interest" description="Disordered" evidence="1">
    <location>
        <begin position="330"/>
        <end position="380"/>
    </location>
</feature>
<feature type="compositionally biased region" description="Basic and acidic residues" evidence="1">
    <location>
        <begin position="330"/>
        <end position="340"/>
    </location>
</feature>
<organism evidence="2 3">
    <name type="scientific">Polyplosphaeria fusca</name>
    <dbReference type="NCBI Taxonomy" id="682080"/>
    <lineage>
        <taxon>Eukaryota</taxon>
        <taxon>Fungi</taxon>
        <taxon>Dikarya</taxon>
        <taxon>Ascomycota</taxon>
        <taxon>Pezizomycotina</taxon>
        <taxon>Dothideomycetes</taxon>
        <taxon>Pleosporomycetidae</taxon>
        <taxon>Pleosporales</taxon>
        <taxon>Tetraplosphaeriaceae</taxon>
        <taxon>Polyplosphaeria</taxon>
    </lineage>
</organism>
<feature type="region of interest" description="Disordered" evidence="1">
    <location>
        <begin position="413"/>
        <end position="444"/>
    </location>
</feature>
<feature type="compositionally biased region" description="Basic and acidic residues" evidence="1">
    <location>
        <begin position="676"/>
        <end position="691"/>
    </location>
</feature>
<proteinExistence type="predicted"/>